<dbReference type="NCBIfam" id="TIGR01730">
    <property type="entry name" value="RND_mfp"/>
    <property type="match status" value="1"/>
</dbReference>
<gene>
    <name evidence="3" type="ORF">HHL15_02965</name>
</gene>
<dbReference type="Proteomes" id="UP000580043">
    <property type="component" value="Unassembled WGS sequence"/>
</dbReference>
<accession>A0A848G0V5</accession>
<organism evidence="3 4">
    <name type="scientific">Zoogloea dura</name>
    <dbReference type="NCBI Taxonomy" id="2728840"/>
    <lineage>
        <taxon>Bacteria</taxon>
        <taxon>Pseudomonadati</taxon>
        <taxon>Pseudomonadota</taxon>
        <taxon>Betaproteobacteria</taxon>
        <taxon>Rhodocyclales</taxon>
        <taxon>Zoogloeaceae</taxon>
        <taxon>Zoogloea</taxon>
    </lineage>
</organism>
<dbReference type="EMBL" id="JABBGA010000002">
    <property type="protein sequence ID" value="NML24690.1"/>
    <property type="molecule type" value="Genomic_DNA"/>
</dbReference>
<name>A0A848G0V5_9RHOO</name>
<feature type="chain" id="PRO_5032679112" evidence="2">
    <location>
        <begin position="31"/>
        <end position="269"/>
    </location>
</feature>
<dbReference type="Gene3D" id="1.10.287.470">
    <property type="entry name" value="Helix hairpin bin"/>
    <property type="match status" value="1"/>
</dbReference>
<dbReference type="GO" id="GO:0015562">
    <property type="term" value="F:efflux transmembrane transporter activity"/>
    <property type="evidence" value="ECO:0007669"/>
    <property type="project" value="TreeGrafter"/>
</dbReference>
<comment type="similarity">
    <text evidence="1">Belongs to the membrane fusion protein (MFP) (TC 8.A.1) family.</text>
</comment>
<keyword evidence="2" id="KW-0732">Signal</keyword>
<evidence type="ECO:0000313" key="3">
    <source>
        <dbReference type="EMBL" id="NML24690.1"/>
    </source>
</evidence>
<sequence length="269" mass="28560">MRLPDRQSWAVRGPAGLLLAACLGSSVALAAPEPVRPAAPAGPSALEAREIRAQLMPRRYTTLAAEIGAKINRLPVPEGGTFKAGQALVGFDCSLQQAQLNKAKAALGAADKTWSANKRLAELNSVGKVELELSAAEVDKARAEVAANAAVIAKCSASAPFNGRVAEQKVREQQYVQPGQAMLEIIDDSQLELEFIVPSKWLAWVKSGSTFQVRIDETGRSYPAKVQRIGARVDPVSQSVKLNAVIDGRFPELIAGMSGKVVMTPPAVQ</sequence>
<dbReference type="RefSeq" id="WP_169144347.1">
    <property type="nucleotide sequence ID" value="NZ_JABBGA010000002.1"/>
</dbReference>
<dbReference type="InterPro" id="IPR006143">
    <property type="entry name" value="RND_pump_MFP"/>
</dbReference>
<keyword evidence="4" id="KW-1185">Reference proteome</keyword>
<evidence type="ECO:0000256" key="2">
    <source>
        <dbReference type="SAM" id="SignalP"/>
    </source>
</evidence>
<dbReference type="AlphaFoldDB" id="A0A848G0V5"/>
<dbReference type="SUPFAM" id="SSF111369">
    <property type="entry name" value="HlyD-like secretion proteins"/>
    <property type="match status" value="1"/>
</dbReference>
<dbReference type="GO" id="GO:1990281">
    <property type="term" value="C:efflux pump complex"/>
    <property type="evidence" value="ECO:0007669"/>
    <property type="project" value="TreeGrafter"/>
</dbReference>
<dbReference type="PANTHER" id="PTHR30469:SF15">
    <property type="entry name" value="HLYD FAMILY OF SECRETION PROTEINS"/>
    <property type="match status" value="1"/>
</dbReference>
<evidence type="ECO:0000256" key="1">
    <source>
        <dbReference type="ARBA" id="ARBA00009477"/>
    </source>
</evidence>
<comment type="caution">
    <text evidence="3">The sequence shown here is derived from an EMBL/GenBank/DDBJ whole genome shotgun (WGS) entry which is preliminary data.</text>
</comment>
<proteinExistence type="inferred from homology"/>
<reference evidence="3 4" key="1">
    <citation type="submission" date="2020-04" db="EMBL/GenBank/DDBJ databases">
        <title>Zoogloea sp. G-4-1-14 isolated from soil.</title>
        <authorList>
            <person name="Dahal R.H."/>
        </authorList>
    </citation>
    <scope>NUCLEOTIDE SEQUENCE [LARGE SCALE GENOMIC DNA]</scope>
    <source>
        <strain evidence="3 4">G-4-1-14</strain>
    </source>
</reference>
<dbReference type="Gene3D" id="2.40.30.170">
    <property type="match status" value="1"/>
</dbReference>
<feature type="signal peptide" evidence="2">
    <location>
        <begin position="1"/>
        <end position="30"/>
    </location>
</feature>
<protein>
    <submittedName>
        <fullName evidence="3">Efflux RND transporter periplasmic adaptor subunit</fullName>
    </submittedName>
</protein>
<evidence type="ECO:0000313" key="4">
    <source>
        <dbReference type="Proteomes" id="UP000580043"/>
    </source>
</evidence>
<dbReference type="PANTHER" id="PTHR30469">
    <property type="entry name" value="MULTIDRUG RESISTANCE PROTEIN MDTA"/>
    <property type="match status" value="1"/>
</dbReference>
<dbReference type="Gene3D" id="2.40.50.100">
    <property type="match status" value="1"/>
</dbReference>